<feature type="compositionally biased region" description="Basic and acidic residues" evidence="1">
    <location>
        <begin position="222"/>
        <end position="234"/>
    </location>
</feature>
<dbReference type="SUPFAM" id="SSF57756">
    <property type="entry name" value="Retrovirus zinc finger-like domains"/>
    <property type="match status" value="1"/>
</dbReference>
<feature type="compositionally biased region" description="Basic and acidic residues" evidence="1">
    <location>
        <begin position="559"/>
        <end position="568"/>
    </location>
</feature>
<dbReference type="InterPro" id="IPR036875">
    <property type="entry name" value="Znf_CCHC_sf"/>
</dbReference>
<accession>A0A6V7PTH8</accession>
<dbReference type="GO" id="GO:0003676">
    <property type="term" value="F:nucleic acid binding"/>
    <property type="evidence" value="ECO:0007669"/>
    <property type="project" value="InterPro"/>
</dbReference>
<organism evidence="3">
    <name type="scientific">Ananas comosus var. bracteatus</name>
    <name type="common">red pineapple</name>
    <dbReference type="NCBI Taxonomy" id="296719"/>
    <lineage>
        <taxon>Eukaryota</taxon>
        <taxon>Viridiplantae</taxon>
        <taxon>Streptophyta</taxon>
        <taxon>Embryophyta</taxon>
        <taxon>Tracheophyta</taxon>
        <taxon>Spermatophyta</taxon>
        <taxon>Magnoliopsida</taxon>
        <taxon>Liliopsida</taxon>
        <taxon>Poales</taxon>
        <taxon>Bromeliaceae</taxon>
        <taxon>Bromelioideae</taxon>
        <taxon>Ananas</taxon>
    </lineage>
</organism>
<dbReference type="GO" id="GO:0008270">
    <property type="term" value="F:zinc ion binding"/>
    <property type="evidence" value="ECO:0007669"/>
    <property type="project" value="InterPro"/>
</dbReference>
<dbReference type="Gene3D" id="4.10.60.10">
    <property type="entry name" value="Zinc finger, CCHC-type"/>
    <property type="match status" value="1"/>
</dbReference>
<feature type="region of interest" description="Disordered" evidence="1">
    <location>
        <begin position="217"/>
        <end position="237"/>
    </location>
</feature>
<feature type="region of interest" description="Disordered" evidence="1">
    <location>
        <begin position="52"/>
        <end position="99"/>
    </location>
</feature>
<reference evidence="3" key="1">
    <citation type="submission" date="2020-07" db="EMBL/GenBank/DDBJ databases">
        <authorList>
            <person name="Lin J."/>
        </authorList>
    </citation>
    <scope>NUCLEOTIDE SEQUENCE</scope>
</reference>
<protein>
    <recommendedName>
        <fullName evidence="2">CCHC-type domain-containing protein</fullName>
    </recommendedName>
</protein>
<dbReference type="InterPro" id="IPR001878">
    <property type="entry name" value="Znf_CCHC"/>
</dbReference>
<name>A0A6V7PTH8_ANACO</name>
<feature type="domain" description="CCHC-type" evidence="2">
    <location>
        <begin position="305"/>
        <end position="321"/>
    </location>
</feature>
<gene>
    <name evidence="3" type="ORF">CB5_LOCUS17351</name>
</gene>
<evidence type="ECO:0000259" key="2">
    <source>
        <dbReference type="SMART" id="SM00343"/>
    </source>
</evidence>
<proteinExistence type="predicted"/>
<feature type="region of interest" description="Disordered" evidence="1">
    <location>
        <begin position="536"/>
        <end position="597"/>
    </location>
</feature>
<dbReference type="SMART" id="SM00343">
    <property type="entry name" value="ZnF_C2HC"/>
    <property type="match status" value="2"/>
</dbReference>
<feature type="compositionally biased region" description="Acidic residues" evidence="1">
    <location>
        <begin position="574"/>
        <end position="589"/>
    </location>
</feature>
<dbReference type="EMBL" id="LR862152">
    <property type="protein sequence ID" value="CAD1834140.1"/>
    <property type="molecule type" value="Genomic_DNA"/>
</dbReference>
<evidence type="ECO:0000256" key="1">
    <source>
        <dbReference type="SAM" id="MobiDB-lite"/>
    </source>
</evidence>
<dbReference type="AlphaFoldDB" id="A0A6V7PTH8"/>
<feature type="domain" description="CCHC-type" evidence="2">
    <location>
        <begin position="286"/>
        <end position="302"/>
    </location>
</feature>
<sequence length="857" mass="94901">MLGAEKKTLGGEVTCINAKKKKTVKRLAWADEVGRNLLEVCREVEVEKGKLPAFSKSPARGKLSGFNEDRNDEKSRKKRLHAKSSEVGSRGGELWRPSSCKEDDETRFARADEVGRDLFAVCRDHEVEKGKLPASSKSSVRGKRSDLKEDQIDEIFMKKRLHTKSLEVGEDSRSGELRRPSSCIEDEERRFHATGKGSTHERCGIHAVRHQWSKTRGLTQEPRGEVMTRGEVDPSKCSPLIRGSYKEALLRKPTAQPKAISSHHPHTRPPPPRTYRDRSTRRSQKRCFRCLATDHAVVECRDPVRCLRCWRTGHRATTCRETVGLRKAAINRAANLRARAPPHKVFVPYTEEYLRRIELRRNATLADVIEPANLGPEPITVIKTALASRFGGYTEDFAVARCRERNYAIFLPNWVPADVLIRREILTLNGFWLRCWPWGRYRDARPHRVQYKAWIRLINLPFEIWSVARVAALVSSFGRFIKADSVSRAMTDLRAFRCQIALDSIYNIPQNLSVIIGEELFPVMVYLERWERADAGGVDAPPAPPTPPRNGDGNPGERPANRNHERQADGNQASEDEAMEDAPGELEEAETNHSNHRALRSGLLTSASSRAQPMAAGRRAAGSAGAPAIRRAPRLRGAEGGRLGLLGAAAGRWGWAATGRSRSKTEAEGGLAPRTACSATPEVCSEMVRGQSGGRMLRLSPPCHFSANSLPRAAVSPTRDPRVAISPKKANYSCSLVVGPETINVTGQTSGPKLPMLSSGSGPTFPTLFSLRAMGRLSFAMGGLSFALVIGPQLEPRARPTSPFPGLLLRGGFFALRALDRIALVVGALRFSLSDRQQCFSKESDERSTMPSPLLWS</sequence>
<evidence type="ECO:0000313" key="3">
    <source>
        <dbReference type="EMBL" id="CAD1834140.1"/>
    </source>
</evidence>
<feature type="region of interest" description="Disordered" evidence="1">
    <location>
        <begin position="253"/>
        <end position="280"/>
    </location>
</feature>